<dbReference type="AlphaFoldDB" id="A0AA42IZP6"/>
<sequence length="131" mass="13654">MDEYNHTNQDGKDPNQVNYTPVAPEHTNNYQQPRPPINGPYNGYQAVTPNNEGIGFGIASLVLGIVSLISCCIIPFIGVIPSIAAIIFGVLGLKYPSSKGMSIAGIVLGGIGIALCGGLFLIVMLGIVVGL</sequence>
<dbReference type="Proteomes" id="UP001169242">
    <property type="component" value="Unassembled WGS sequence"/>
</dbReference>
<evidence type="ECO:0000256" key="1">
    <source>
        <dbReference type="SAM" id="MobiDB-lite"/>
    </source>
</evidence>
<feature type="transmembrane region" description="Helical" evidence="2">
    <location>
        <begin position="58"/>
        <end position="91"/>
    </location>
</feature>
<name>A0AA42IZP6_9FIRM</name>
<protein>
    <submittedName>
        <fullName evidence="3">DUF4190 domain-containing protein</fullName>
    </submittedName>
</protein>
<dbReference type="RefSeq" id="WP_053982396.1">
    <property type="nucleotide sequence ID" value="NZ_JAQIFT010000014.1"/>
</dbReference>
<gene>
    <name evidence="3" type="ORF">PBV87_03475</name>
</gene>
<keyword evidence="4" id="KW-1185">Reference proteome</keyword>
<accession>A0AA42IZP6</accession>
<keyword evidence="2" id="KW-1133">Transmembrane helix</keyword>
<feature type="region of interest" description="Disordered" evidence="1">
    <location>
        <begin position="1"/>
        <end position="35"/>
    </location>
</feature>
<organism evidence="3 4">
    <name type="scientific">Holtiella tumoricola</name>
    <dbReference type="NCBI Taxonomy" id="3018743"/>
    <lineage>
        <taxon>Bacteria</taxon>
        <taxon>Bacillati</taxon>
        <taxon>Bacillota</taxon>
        <taxon>Clostridia</taxon>
        <taxon>Lachnospirales</taxon>
        <taxon>Cellulosilyticaceae</taxon>
        <taxon>Holtiella</taxon>
    </lineage>
</organism>
<evidence type="ECO:0000313" key="3">
    <source>
        <dbReference type="EMBL" id="MDA3730565.1"/>
    </source>
</evidence>
<evidence type="ECO:0000313" key="4">
    <source>
        <dbReference type="Proteomes" id="UP001169242"/>
    </source>
</evidence>
<proteinExistence type="predicted"/>
<comment type="caution">
    <text evidence="3">The sequence shown here is derived from an EMBL/GenBank/DDBJ whole genome shotgun (WGS) entry which is preliminary data.</text>
</comment>
<dbReference type="EMBL" id="JAQIFT010000014">
    <property type="protein sequence ID" value="MDA3730565.1"/>
    <property type="molecule type" value="Genomic_DNA"/>
</dbReference>
<feature type="transmembrane region" description="Helical" evidence="2">
    <location>
        <begin position="103"/>
        <end position="129"/>
    </location>
</feature>
<reference evidence="3" key="1">
    <citation type="journal article" date="2023" name="Int. J. Syst. Evol. Microbiol.">
        <title>&lt;i&gt;Holtiella tumoricola&lt;/i&gt; gen. nov. sp. nov., isolated from a human clinical sample.</title>
        <authorList>
            <person name="Allen-Vercoe E."/>
            <person name="Daigneault M.C."/>
            <person name="Vancuren S.J."/>
            <person name="Cochrane K."/>
            <person name="O'Neal L.L."/>
            <person name="Sankaranarayanan K."/>
            <person name="Lawson P.A."/>
        </authorList>
    </citation>
    <scope>NUCLEOTIDE SEQUENCE</scope>
    <source>
        <strain evidence="3">CC70A</strain>
    </source>
</reference>
<keyword evidence="2" id="KW-0812">Transmembrane</keyword>
<keyword evidence="2" id="KW-0472">Membrane</keyword>
<evidence type="ECO:0000256" key="2">
    <source>
        <dbReference type="SAM" id="Phobius"/>
    </source>
</evidence>